<accession>A0A3T0D7E7</accession>
<protein>
    <recommendedName>
        <fullName evidence="2">Deoxyguanosinetriphosphate triphosphohydrolase-like protein</fullName>
    </recommendedName>
</protein>
<dbReference type="NCBIfam" id="TIGR01353">
    <property type="entry name" value="dGTP_triPase"/>
    <property type="match status" value="1"/>
</dbReference>
<evidence type="ECO:0000256" key="1">
    <source>
        <dbReference type="ARBA" id="ARBA00022801"/>
    </source>
</evidence>
<dbReference type="PANTHER" id="PTHR35795:SF1">
    <property type="entry name" value="BIS(5'-NUCLEOSYL)-TETRAPHOSPHATASE, SYMMETRICAL"/>
    <property type="match status" value="1"/>
</dbReference>
<dbReference type="NCBIfam" id="NF002327">
    <property type="entry name" value="PRK01286.1-2"/>
    <property type="match status" value="1"/>
</dbReference>
<comment type="similarity">
    <text evidence="2">Belongs to the dGTPase family. Type 2 subfamily.</text>
</comment>
<dbReference type="KEGG" id="ccha:ELD05_10515"/>
<dbReference type="SUPFAM" id="SSF109604">
    <property type="entry name" value="HD-domain/PDEase-like"/>
    <property type="match status" value="1"/>
</dbReference>
<evidence type="ECO:0000256" key="2">
    <source>
        <dbReference type="HAMAP-Rule" id="MF_01212"/>
    </source>
</evidence>
<dbReference type="Pfam" id="PF01966">
    <property type="entry name" value="HD"/>
    <property type="match status" value="1"/>
</dbReference>
<dbReference type="AlphaFoldDB" id="A0A3T0D7E7"/>
<dbReference type="GO" id="GO:0016793">
    <property type="term" value="F:triphosphoric monoester hydrolase activity"/>
    <property type="evidence" value="ECO:0007669"/>
    <property type="project" value="InterPro"/>
</dbReference>
<dbReference type="RefSeq" id="WP_011916443.1">
    <property type="nucleotide sequence ID" value="NZ_CP034791.1"/>
</dbReference>
<reference evidence="4 5" key="1">
    <citation type="submission" date="2018-12" db="EMBL/GenBank/DDBJ databases">
        <title>Genome sequence from the cellulolytic species, Caldicellulosiruptor changbaiensis.</title>
        <authorList>
            <person name="Blumer-Schuette S.E."/>
            <person name="Mendoza C."/>
        </authorList>
    </citation>
    <scope>NUCLEOTIDE SEQUENCE [LARGE SCALE GENOMIC DNA]</scope>
    <source>
        <strain evidence="4 5">CBS-Z</strain>
    </source>
</reference>
<dbReference type="CDD" id="cd00077">
    <property type="entry name" value="HDc"/>
    <property type="match status" value="1"/>
</dbReference>
<evidence type="ECO:0000313" key="4">
    <source>
        <dbReference type="EMBL" id="AZT91035.1"/>
    </source>
</evidence>
<proteinExistence type="inferred from homology"/>
<sequence>MLKIREYQEELESKILSPYAMLSKNTKGRQRPEEKCQVRTEFQRDRDRIIHSKSFRRLKHKTQVFISPEGDHYRTRLTHALEVAQIARTIARALRLNEDLTEAIALGHDLGHTPFGHAGEDILNQITTCGFSHNVQSLRVVDFLEGDDGLNLTFEVRDGILNHVWGNTPSTLEGKVVQFADRIAYINHDIDDAIRAGILKEEDLPQDCLKILGFSKRERINTLIMDIIRNSMDKPEITMSEDVFYAMQKLREFMFQNVYIDSEAKRDEKKAKYIIQALYEYFMSNPDSLPDDVKKDIDRFGKEQAIIDYIAGMTDRYAMRKFYEIFLPSPWNKL</sequence>
<gene>
    <name evidence="4" type="ORF">ELD05_10515</name>
</gene>
<dbReference type="EMBL" id="CP034791">
    <property type="protein sequence ID" value="AZT91035.1"/>
    <property type="molecule type" value="Genomic_DNA"/>
</dbReference>
<dbReference type="InterPro" id="IPR023023">
    <property type="entry name" value="dNTPase_2"/>
</dbReference>
<evidence type="ECO:0000259" key="3">
    <source>
        <dbReference type="PROSITE" id="PS51831"/>
    </source>
</evidence>
<organism evidence="4 5">
    <name type="scientific">Caldicellulosiruptor changbaiensis</name>
    <dbReference type="NCBI Taxonomy" id="1222016"/>
    <lineage>
        <taxon>Bacteria</taxon>
        <taxon>Bacillati</taxon>
        <taxon>Bacillota</taxon>
        <taxon>Bacillota incertae sedis</taxon>
        <taxon>Caldicellulosiruptorales</taxon>
        <taxon>Caldicellulosiruptoraceae</taxon>
        <taxon>Caldicellulosiruptor</taxon>
    </lineage>
</organism>
<dbReference type="InterPro" id="IPR026875">
    <property type="entry name" value="PHydrolase_assoc_dom"/>
</dbReference>
<dbReference type="InterPro" id="IPR003607">
    <property type="entry name" value="HD/PDEase_dom"/>
</dbReference>
<dbReference type="InterPro" id="IPR051094">
    <property type="entry name" value="Diverse_Catalytic_Enzymes"/>
</dbReference>
<dbReference type="Proteomes" id="UP000282930">
    <property type="component" value="Chromosome"/>
</dbReference>
<dbReference type="PANTHER" id="PTHR35795">
    <property type="entry name" value="SLR1885 PROTEIN"/>
    <property type="match status" value="1"/>
</dbReference>
<dbReference type="InterPro" id="IPR006261">
    <property type="entry name" value="dGTPase"/>
</dbReference>
<dbReference type="HAMAP" id="MF_01212">
    <property type="entry name" value="dGTPase_type2"/>
    <property type="match status" value="1"/>
</dbReference>
<feature type="domain" description="HD" evidence="3">
    <location>
        <begin position="76"/>
        <end position="186"/>
    </location>
</feature>
<dbReference type="Pfam" id="PF13286">
    <property type="entry name" value="HD_assoc"/>
    <property type="match status" value="1"/>
</dbReference>
<name>A0A3T0D7E7_9FIRM</name>
<dbReference type="PROSITE" id="PS51831">
    <property type="entry name" value="HD"/>
    <property type="match status" value="1"/>
</dbReference>
<evidence type="ECO:0000313" key="5">
    <source>
        <dbReference type="Proteomes" id="UP000282930"/>
    </source>
</evidence>
<dbReference type="Gene3D" id="1.10.3210.10">
    <property type="entry name" value="Hypothetical protein af1432"/>
    <property type="match status" value="1"/>
</dbReference>
<dbReference type="InterPro" id="IPR006674">
    <property type="entry name" value="HD_domain"/>
</dbReference>
<keyword evidence="5" id="KW-1185">Reference proteome</keyword>
<keyword evidence="1 2" id="KW-0378">Hydrolase</keyword>
<dbReference type="SMART" id="SM00471">
    <property type="entry name" value="HDc"/>
    <property type="match status" value="1"/>
</dbReference>